<evidence type="ECO:0000256" key="8">
    <source>
        <dbReference type="ARBA" id="ARBA00022737"/>
    </source>
</evidence>
<dbReference type="FunFam" id="1.20.1280.290:FF:000010">
    <property type="entry name" value="Sugar transporter SWEET"/>
    <property type="match status" value="1"/>
</dbReference>
<accession>A0A9N9S0H4</accession>
<comment type="function">
    <text evidence="12">Mediates both low-affinity uptake and efflux of sugar across the membrane.</text>
</comment>
<feature type="transmembrane region" description="Helical" evidence="13">
    <location>
        <begin position="161"/>
        <end position="180"/>
    </location>
</feature>
<dbReference type="OrthoDB" id="409725at2759"/>
<keyword evidence="9 13" id="KW-1133">Transmembrane helix</keyword>
<keyword evidence="6 13" id="KW-0762">Sugar transport</keyword>
<evidence type="ECO:0000256" key="4">
    <source>
        <dbReference type="ARBA" id="ARBA00022448"/>
    </source>
</evidence>
<gene>
    <name evidence="14" type="ORF">CHIRRI_LOCUS9430</name>
</gene>
<evidence type="ECO:0000256" key="11">
    <source>
        <dbReference type="ARBA" id="ARBA00023136"/>
    </source>
</evidence>
<feature type="transmembrane region" description="Helical" evidence="13">
    <location>
        <begin position="131"/>
        <end position="149"/>
    </location>
</feature>
<evidence type="ECO:0000256" key="12">
    <source>
        <dbReference type="ARBA" id="ARBA00055578"/>
    </source>
</evidence>
<comment type="subcellular location">
    <subcellularLocation>
        <location evidence="1 13">Cell membrane</location>
        <topology evidence="1 13">Multi-pass membrane protein</topology>
    </subcellularLocation>
    <subcellularLocation>
        <location evidence="2">Golgi apparatus membrane</location>
        <topology evidence="2">Multi-pass membrane protein</topology>
    </subcellularLocation>
</comment>
<protein>
    <recommendedName>
        <fullName evidence="13">Sugar transporter SWEET</fullName>
    </recommendedName>
</protein>
<dbReference type="Pfam" id="PF03083">
    <property type="entry name" value="MtN3_slv"/>
    <property type="match status" value="2"/>
</dbReference>
<dbReference type="InterPro" id="IPR004316">
    <property type="entry name" value="SWEET_rpt"/>
</dbReference>
<dbReference type="AlphaFoldDB" id="A0A9N9S0H4"/>
<feature type="transmembrane region" description="Helical" evidence="13">
    <location>
        <begin position="46"/>
        <end position="66"/>
    </location>
</feature>
<comment type="function">
    <text evidence="13">Mediates sugar transport across membranes.</text>
</comment>
<feature type="transmembrane region" description="Helical" evidence="13">
    <location>
        <begin position="14"/>
        <end position="34"/>
    </location>
</feature>
<evidence type="ECO:0000256" key="2">
    <source>
        <dbReference type="ARBA" id="ARBA00004653"/>
    </source>
</evidence>
<evidence type="ECO:0000256" key="1">
    <source>
        <dbReference type="ARBA" id="ARBA00004651"/>
    </source>
</evidence>
<comment type="similarity">
    <text evidence="3 13">Belongs to the SWEET sugar transporter family.</text>
</comment>
<evidence type="ECO:0000256" key="5">
    <source>
        <dbReference type="ARBA" id="ARBA00022475"/>
    </source>
</evidence>
<dbReference type="EMBL" id="OU895879">
    <property type="protein sequence ID" value="CAG9806575.1"/>
    <property type="molecule type" value="Genomic_DNA"/>
</dbReference>
<name>A0A9N9S0H4_9DIPT</name>
<evidence type="ECO:0000313" key="15">
    <source>
        <dbReference type="Proteomes" id="UP001153620"/>
    </source>
</evidence>
<feature type="transmembrane region" description="Helical" evidence="13">
    <location>
        <begin position="101"/>
        <end position="119"/>
    </location>
</feature>
<evidence type="ECO:0000256" key="13">
    <source>
        <dbReference type="RuleBase" id="RU910715"/>
    </source>
</evidence>
<reference evidence="14" key="2">
    <citation type="submission" date="2022-10" db="EMBL/GenBank/DDBJ databases">
        <authorList>
            <consortium name="ENA_rothamsted_submissions"/>
            <consortium name="culmorum"/>
            <person name="King R."/>
        </authorList>
    </citation>
    <scope>NUCLEOTIDE SEQUENCE</scope>
</reference>
<dbReference type="GO" id="GO:0005886">
    <property type="term" value="C:plasma membrane"/>
    <property type="evidence" value="ECO:0007669"/>
    <property type="project" value="UniProtKB-SubCell"/>
</dbReference>
<evidence type="ECO:0000256" key="3">
    <source>
        <dbReference type="ARBA" id="ARBA00007809"/>
    </source>
</evidence>
<evidence type="ECO:0000256" key="7">
    <source>
        <dbReference type="ARBA" id="ARBA00022692"/>
    </source>
</evidence>
<evidence type="ECO:0000313" key="14">
    <source>
        <dbReference type="EMBL" id="CAG9806575.1"/>
    </source>
</evidence>
<keyword evidence="7 13" id="KW-0812">Transmembrane</keyword>
<keyword evidence="11 13" id="KW-0472">Membrane</keyword>
<reference evidence="14" key="1">
    <citation type="submission" date="2022-01" db="EMBL/GenBank/DDBJ databases">
        <authorList>
            <person name="King R."/>
        </authorList>
    </citation>
    <scope>NUCLEOTIDE SEQUENCE</scope>
</reference>
<dbReference type="InterPro" id="IPR047664">
    <property type="entry name" value="SWEET"/>
</dbReference>
<organism evidence="14 15">
    <name type="scientific">Chironomus riparius</name>
    <dbReference type="NCBI Taxonomy" id="315576"/>
    <lineage>
        <taxon>Eukaryota</taxon>
        <taxon>Metazoa</taxon>
        <taxon>Ecdysozoa</taxon>
        <taxon>Arthropoda</taxon>
        <taxon>Hexapoda</taxon>
        <taxon>Insecta</taxon>
        <taxon>Pterygota</taxon>
        <taxon>Neoptera</taxon>
        <taxon>Endopterygota</taxon>
        <taxon>Diptera</taxon>
        <taxon>Nematocera</taxon>
        <taxon>Chironomoidea</taxon>
        <taxon>Chironomidae</taxon>
        <taxon>Chironominae</taxon>
        <taxon>Chironomus</taxon>
    </lineage>
</organism>
<sequence length="227" mass="25936">MFLYFHDPENLKNFLGYCATVTTVVQFLTGSLICRNYIKKKSTGETSALPFVSGLLSCSLWLRYGFLINENSLILVNSIGAFLFALYCITYFMFTVNKRRFLHQIALVLLMITFSIVYSRVELDDMKASKLIGLLCCSVGVFFFASPLIKLRHVVMTKNTEVLPFPIILTSFFVTLQWYIYGYLLGDSFIQIPNFLGCILSAIQLTLFVIYPSKSDIRYKPLSSIDF</sequence>
<dbReference type="GO" id="GO:0051119">
    <property type="term" value="F:sugar transmembrane transporter activity"/>
    <property type="evidence" value="ECO:0007669"/>
    <property type="project" value="InterPro"/>
</dbReference>
<dbReference type="GO" id="GO:0000139">
    <property type="term" value="C:Golgi membrane"/>
    <property type="evidence" value="ECO:0007669"/>
    <property type="project" value="UniProtKB-SubCell"/>
</dbReference>
<dbReference type="Gene3D" id="1.20.1280.290">
    <property type="match status" value="2"/>
</dbReference>
<dbReference type="Proteomes" id="UP001153620">
    <property type="component" value="Chromosome 3"/>
</dbReference>
<evidence type="ECO:0000256" key="6">
    <source>
        <dbReference type="ARBA" id="ARBA00022597"/>
    </source>
</evidence>
<keyword evidence="4 13" id="KW-0813">Transport</keyword>
<keyword evidence="10" id="KW-0333">Golgi apparatus</keyword>
<keyword evidence="5" id="KW-1003">Cell membrane</keyword>
<keyword evidence="15" id="KW-1185">Reference proteome</keyword>
<feature type="transmembrane region" description="Helical" evidence="13">
    <location>
        <begin position="72"/>
        <end position="94"/>
    </location>
</feature>
<keyword evidence="8" id="KW-0677">Repeat</keyword>
<evidence type="ECO:0000256" key="9">
    <source>
        <dbReference type="ARBA" id="ARBA00022989"/>
    </source>
</evidence>
<evidence type="ECO:0000256" key="10">
    <source>
        <dbReference type="ARBA" id="ARBA00023034"/>
    </source>
</evidence>
<dbReference type="PANTHER" id="PTHR10791">
    <property type="entry name" value="RAG1-ACTIVATING PROTEIN 1"/>
    <property type="match status" value="1"/>
</dbReference>
<proteinExistence type="inferred from homology"/>
<feature type="transmembrane region" description="Helical" evidence="13">
    <location>
        <begin position="192"/>
        <end position="211"/>
    </location>
</feature>
<dbReference type="PANTHER" id="PTHR10791:SF112">
    <property type="entry name" value="SUGAR TRANSPORTER SWEET1"/>
    <property type="match status" value="1"/>
</dbReference>
<dbReference type="FunFam" id="1.20.1280.290:FF:000004">
    <property type="entry name" value="Sugar transporter SWEET"/>
    <property type="match status" value="1"/>
</dbReference>